<sequence length="112" mass="11872">MKTTSLSILTSTAVLCSLITACVEPPSEPISQPPVVEVKPAIPSLSSTEWFQQVGLLTGVNPSIGTGPAPASPEWMKAVGEKSYVNAGGHGPDYGSDEWLRAVHRKVFRVEP</sequence>
<keyword evidence="1" id="KW-0732">Signal</keyword>
<proteinExistence type="predicted"/>
<dbReference type="EMBL" id="JAENIM010000041">
    <property type="protein sequence ID" value="MBK1791860.1"/>
    <property type="molecule type" value="Genomic_DNA"/>
</dbReference>
<organism evidence="2 3">
    <name type="scientific">Persicirhabdus sediminis</name>
    <dbReference type="NCBI Taxonomy" id="454144"/>
    <lineage>
        <taxon>Bacteria</taxon>
        <taxon>Pseudomonadati</taxon>
        <taxon>Verrucomicrobiota</taxon>
        <taxon>Verrucomicrobiia</taxon>
        <taxon>Verrucomicrobiales</taxon>
        <taxon>Verrucomicrobiaceae</taxon>
        <taxon>Persicirhabdus</taxon>
    </lineage>
</organism>
<feature type="signal peptide" evidence="1">
    <location>
        <begin position="1"/>
        <end position="21"/>
    </location>
</feature>
<gene>
    <name evidence="2" type="ORF">JIN82_11920</name>
</gene>
<protein>
    <submittedName>
        <fullName evidence="2">Uncharacterized protein</fullName>
    </submittedName>
</protein>
<reference evidence="2" key="1">
    <citation type="submission" date="2021-01" db="EMBL/GenBank/DDBJ databases">
        <title>Modified the classification status of verrucomicrobia.</title>
        <authorList>
            <person name="Feng X."/>
        </authorList>
    </citation>
    <scope>NUCLEOTIDE SEQUENCE</scope>
    <source>
        <strain evidence="2">_KCTC 22039</strain>
    </source>
</reference>
<dbReference type="AlphaFoldDB" id="A0A8J7SM65"/>
<dbReference type="Proteomes" id="UP000624703">
    <property type="component" value="Unassembled WGS sequence"/>
</dbReference>
<evidence type="ECO:0000313" key="3">
    <source>
        <dbReference type="Proteomes" id="UP000624703"/>
    </source>
</evidence>
<evidence type="ECO:0000313" key="2">
    <source>
        <dbReference type="EMBL" id="MBK1791860.1"/>
    </source>
</evidence>
<evidence type="ECO:0000256" key="1">
    <source>
        <dbReference type="SAM" id="SignalP"/>
    </source>
</evidence>
<accession>A0A8J7SM65</accession>
<feature type="chain" id="PRO_5035264908" evidence="1">
    <location>
        <begin position="22"/>
        <end position="112"/>
    </location>
</feature>
<keyword evidence="3" id="KW-1185">Reference proteome</keyword>
<comment type="caution">
    <text evidence="2">The sequence shown here is derived from an EMBL/GenBank/DDBJ whole genome shotgun (WGS) entry which is preliminary data.</text>
</comment>
<dbReference type="PROSITE" id="PS51257">
    <property type="entry name" value="PROKAR_LIPOPROTEIN"/>
    <property type="match status" value="1"/>
</dbReference>
<dbReference type="RefSeq" id="WP_200311871.1">
    <property type="nucleotide sequence ID" value="NZ_JAENIM010000041.1"/>
</dbReference>
<name>A0A8J7SM65_9BACT</name>